<dbReference type="PANTHER" id="PTHR43705">
    <property type="entry name" value="HYDROXYACYLGLUTATHIONE HYDROLASE"/>
    <property type="match status" value="1"/>
</dbReference>
<evidence type="ECO:0000313" key="10">
    <source>
        <dbReference type="Proteomes" id="UP000247792"/>
    </source>
</evidence>
<dbReference type="InterPro" id="IPR017782">
    <property type="entry name" value="Hydroxyacylglutathione_Hdrlase"/>
</dbReference>
<dbReference type="SUPFAM" id="SSF56281">
    <property type="entry name" value="Metallo-hydrolase/oxidoreductase"/>
    <property type="match status" value="1"/>
</dbReference>
<comment type="pathway">
    <text evidence="2 7">Secondary metabolite metabolism; methylglyoxal degradation; (R)-lactate from methylglyoxal: step 2/2.</text>
</comment>
<dbReference type="InterPro" id="IPR032282">
    <property type="entry name" value="HAGH_C"/>
</dbReference>
<proteinExistence type="inferred from homology"/>
<sequence length="270" mass="29938">MFFSKASMPDMKNSLSILTVPAFDDNYLWIIHDGQHAAVVDPGDAMPILQALAQHQLTLSAILLTHHHADHIGGVPRLLEHAAVPVFGPTNDKIAVVTQKLKQNDVVNVPGINLELNVLDVPGHTLGHIAYFAPEQHWLFCGDTLFAGGCGRLFEGTPAQMLHSLDQLAALPDDTAVYCAHEYTLSNLRFAKEVEPGNQDLLERIKREQARREQGIPTVPTQIGLEKQTNPFLRSRESTVIERLLESGKIPAAQNDVSHFAALREWKNRF</sequence>
<reference evidence="9 10" key="1">
    <citation type="submission" date="2018-05" db="EMBL/GenBank/DDBJ databases">
        <title>Genomic Encyclopedia of Type Strains, Phase IV (KMG-IV): sequencing the most valuable type-strain genomes for metagenomic binning, comparative biology and taxonomic classification.</title>
        <authorList>
            <person name="Goeker M."/>
        </authorList>
    </citation>
    <scope>NUCLEOTIDE SEQUENCE [LARGE SCALE GENOMIC DNA]</scope>
    <source>
        <strain evidence="9 10">DSM 19792</strain>
    </source>
</reference>
<dbReference type="AlphaFoldDB" id="A0A318JTE2"/>
<feature type="binding site" evidence="7">
    <location>
        <position position="143"/>
    </location>
    <ligand>
        <name>Zn(2+)</name>
        <dbReference type="ChEBI" id="CHEBI:29105"/>
        <label>2</label>
    </ligand>
</feature>
<dbReference type="UniPathway" id="UPA00619">
    <property type="reaction ID" value="UER00676"/>
</dbReference>
<dbReference type="NCBIfam" id="TIGR03413">
    <property type="entry name" value="GSH_gloB"/>
    <property type="match status" value="1"/>
</dbReference>
<comment type="subunit">
    <text evidence="7">Monomer.</text>
</comment>
<dbReference type="Pfam" id="PF00753">
    <property type="entry name" value="Lactamase_B"/>
    <property type="match status" value="1"/>
</dbReference>
<feature type="binding site" evidence="7">
    <location>
        <position position="143"/>
    </location>
    <ligand>
        <name>Zn(2+)</name>
        <dbReference type="ChEBI" id="CHEBI:29105"/>
        <label>1</label>
    </ligand>
</feature>
<dbReference type="Pfam" id="PF16123">
    <property type="entry name" value="HAGH_C"/>
    <property type="match status" value="1"/>
</dbReference>
<dbReference type="EMBL" id="QJKB01000001">
    <property type="protein sequence ID" value="PXX47660.1"/>
    <property type="molecule type" value="Genomic_DNA"/>
</dbReference>
<dbReference type="Proteomes" id="UP000247792">
    <property type="component" value="Unassembled WGS sequence"/>
</dbReference>
<feature type="binding site" evidence="7">
    <location>
        <position position="66"/>
    </location>
    <ligand>
        <name>Zn(2+)</name>
        <dbReference type="ChEBI" id="CHEBI:29105"/>
        <label>1</label>
    </ligand>
</feature>
<evidence type="ECO:0000313" key="9">
    <source>
        <dbReference type="EMBL" id="PXX47660.1"/>
    </source>
</evidence>
<dbReference type="EC" id="3.1.2.6" evidence="7"/>
<evidence type="ECO:0000256" key="6">
    <source>
        <dbReference type="ARBA" id="ARBA00022833"/>
    </source>
</evidence>
<evidence type="ECO:0000256" key="7">
    <source>
        <dbReference type="HAMAP-Rule" id="MF_01374"/>
    </source>
</evidence>
<dbReference type="PIRSF" id="PIRSF005457">
    <property type="entry name" value="Glx"/>
    <property type="match status" value="1"/>
</dbReference>
<feature type="binding site" evidence="7">
    <location>
        <position position="124"/>
    </location>
    <ligand>
        <name>Zn(2+)</name>
        <dbReference type="ChEBI" id="CHEBI:29105"/>
        <label>1</label>
    </ligand>
</feature>
<feature type="binding site" evidence="7">
    <location>
        <position position="71"/>
    </location>
    <ligand>
        <name>Zn(2+)</name>
        <dbReference type="ChEBI" id="CHEBI:29105"/>
        <label>2</label>
    </ligand>
</feature>
<feature type="binding site" evidence="7">
    <location>
        <position position="68"/>
    </location>
    <ligand>
        <name>Zn(2+)</name>
        <dbReference type="ChEBI" id="CHEBI:29105"/>
        <label>1</label>
    </ligand>
</feature>
<dbReference type="InterPro" id="IPR036866">
    <property type="entry name" value="RibonucZ/Hydroxyglut_hydro"/>
</dbReference>
<name>A0A318JTE2_9BURK</name>
<dbReference type="GO" id="GO:0019243">
    <property type="term" value="P:methylglyoxal catabolic process to D-lactate via S-lactoyl-glutathione"/>
    <property type="evidence" value="ECO:0007669"/>
    <property type="project" value="UniProtKB-UniRule"/>
</dbReference>
<evidence type="ECO:0000256" key="5">
    <source>
        <dbReference type="ARBA" id="ARBA00022801"/>
    </source>
</evidence>
<comment type="function">
    <text evidence="7">Thiolesterase that catalyzes the hydrolysis of S-D-lactoyl-glutathione to form glutathione and D-lactic acid.</text>
</comment>
<comment type="caution">
    <text evidence="9">The sequence shown here is derived from an EMBL/GenBank/DDBJ whole genome shotgun (WGS) entry which is preliminary data.</text>
</comment>
<keyword evidence="6 7" id="KW-0862">Zinc</keyword>
<dbReference type="InterPro" id="IPR035680">
    <property type="entry name" value="Clx_II_MBL"/>
</dbReference>
<dbReference type="RefSeq" id="WP_245936842.1">
    <property type="nucleotide sequence ID" value="NZ_QJKB01000001.1"/>
</dbReference>
<keyword evidence="5 7" id="KW-0378">Hydrolase</keyword>
<dbReference type="PANTHER" id="PTHR43705:SF1">
    <property type="entry name" value="HYDROXYACYLGLUTATHIONE HYDROLASE GLOB"/>
    <property type="match status" value="1"/>
</dbReference>
<accession>A0A318JTE2</accession>
<protein>
    <recommendedName>
        <fullName evidence="7">Hydroxyacylglutathione hydrolase</fullName>
        <ecNumber evidence="7">3.1.2.6</ecNumber>
    </recommendedName>
    <alternativeName>
        <fullName evidence="7">Glyoxalase II</fullName>
        <shortName evidence="7">Glx II</shortName>
    </alternativeName>
</protein>
<comment type="catalytic activity">
    <reaction evidence="1 7">
        <text>an S-(2-hydroxyacyl)glutathione + H2O = a 2-hydroxy carboxylate + glutathione + H(+)</text>
        <dbReference type="Rhea" id="RHEA:21864"/>
        <dbReference type="ChEBI" id="CHEBI:15377"/>
        <dbReference type="ChEBI" id="CHEBI:15378"/>
        <dbReference type="ChEBI" id="CHEBI:57925"/>
        <dbReference type="ChEBI" id="CHEBI:58896"/>
        <dbReference type="ChEBI" id="CHEBI:71261"/>
        <dbReference type="EC" id="3.1.2.6"/>
    </reaction>
</comment>
<dbReference type="InterPro" id="IPR050110">
    <property type="entry name" value="Glyoxalase_II_hydrolase"/>
</dbReference>
<evidence type="ECO:0000256" key="4">
    <source>
        <dbReference type="ARBA" id="ARBA00022723"/>
    </source>
</evidence>
<dbReference type="SMART" id="SM00849">
    <property type="entry name" value="Lactamase_B"/>
    <property type="match status" value="1"/>
</dbReference>
<evidence type="ECO:0000256" key="1">
    <source>
        <dbReference type="ARBA" id="ARBA00001623"/>
    </source>
</evidence>
<dbReference type="GO" id="GO:0046872">
    <property type="term" value="F:metal ion binding"/>
    <property type="evidence" value="ECO:0007669"/>
    <property type="project" value="UniProtKB-KW"/>
</dbReference>
<evidence type="ECO:0000259" key="8">
    <source>
        <dbReference type="SMART" id="SM00849"/>
    </source>
</evidence>
<comment type="cofactor">
    <cofactor evidence="7">
        <name>Zn(2+)</name>
        <dbReference type="ChEBI" id="CHEBI:29105"/>
    </cofactor>
    <text evidence="7">Binds 2 Zn(2+) ions per subunit.</text>
</comment>
<evidence type="ECO:0000256" key="3">
    <source>
        <dbReference type="ARBA" id="ARBA00006759"/>
    </source>
</evidence>
<feature type="binding site" evidence="7">
    <location>
        <position position="181"/>
    </location>
    <ligand>
        <name>Zn(2+)</name>
        <dbReference type="ChEBI" id="CHEBI:29105"/>
        <label>2</label>
    </ligand>
</feature>
<gene>
    <name evidence="7" type="primary">gloB</name>
    <name evidence="9" type="ORF">DFR42_1011252</name>
</gene>
<feature type="binding site" evidence="7">
    <location>
        <position position="70"/>
    </location>
    <ligand>
        <name>Zn(2+)</name>
        <dbReference type="ChEBI" id="CHEBI:29105"/>
        <label>2</label>
    </ligand>
</feature>
<keyword evidence="4 7" id="KW-0479">Metal-binding</keyword>
<organism evidence="9 10">
    <name type="scientific">Undibacterium pigrum</name>
    <dbReference type="NCBI Taxonomy" id="401470"/>
    <lineage>
        <taxon>Bacteria</taxon>
        <taxon>Pseudomonadati</taxon>
        <taxon>Pseudomonadota</taxon>
        <taxon>Betaproteobacteria</taxon>
        <taxon>Burkholderiales</taxon>
        <taxon>Oxalobacteraceae</taxon>
        <taxon>Undibacterium</taxon>
    </lineage>
</organism>
<comment type="similarity">
    <text evidence="3 7">Belongs to the metallo-beta-lactamase superfamily. Glyoxalase II family.</text>
</comment>
<keyword evidence="10" id="KW-1185">Reference proteome</keyword>
<dbReference type="Gene3D" id="3.60.15.10">
    <property type="entry name" value="Ribonuclease Z/Hydroxyacylglutathione hydrolase-like"/>
    <property type="match status" value="1"/>
</dbReference>
<dbReference type="HAMAP" id="MF_01374">
    <property type="entry name" value="Glyoxalase_2"/>
    <property type="match status" value="1"/>
</dbReference>
<dbReference type="GO" id="GO:0004416">
    <property type="term" value="F:hydroxyacylglutathione hydrolase activity"/>
    <property type="evidence" value="ECO:0007669"/>
    <property type="project" value="UniProtKB-UniRule"/>
</dbReference>
<evidence type="ECO:0000256" key="2">
    <source>
        <dbReference type="ARBA" id="ARBA00004963"/>
    </source>
</evidence>
<feature type="domain" description="Metallo-beta-lactamase" evidence="8">
    <location>
        <begin position="25"/>
        <end position="181"/>
    </location>
</feature>
<dbReference type="InterPro" id="IPR001279">
    <property type="entry name" value="Metallo-B-lactamas"/>
</dbReference>
<dbReference type="CDD" id="cd07723">
    <property type="entry name" value="hydroxyacylglutathione_hydrolase_MBL-fold"/>
    <property type="match status" value="1"/>
</dbReference>